<dbReference type="GO" id="GO:0008817">
    <property type="term" value="F:corrinoid adenosyltransferase activity"/>
    <property type="evidence" value="ECO:0007669"/>
    <property type="project" value="InterPro"/>
</dbReference>
<organism evidence="1 2">
    <name type="scientific">Lawsonibacter hominis</name>
    <dbReference type="NCBI Taxonomy" id="2763053"/>
    <lineage>
        <taxon>Bacteria</taxon>
        <taxon>Bacillati</taxon>
        <taxon>Bacillota</taxon>
        <taxon>Clostridia</taxon>
        <taxon>Eubacteriales</taxon>
        <taxon>Oscillospiraceae</taxon>
        <taxon>Lawsonibacter</taxon>
    </lineage>
</organism>
<dbReference type="SUPFAM" id="SSF52540">
    <property type="entry name" value="P-loop containing nucleoside triphosphate hydrolases"/>
    <property type="match status" value="1"/>
</dbReference>
<comment type="caution">
    <text evidence="1">The sequence shown here is derived from an EMBL/GenBank/DDBJ whole genome shotgun (WGS) entry which is preliminary data.</text>
</comment>
<protein>
    <submittedName>
        <fullName evidence="1">Cob(I)yrinic acid a,c-diamide adenosyltransferase</fullName>
    </submittedName>
</protein>
<dbReference type="PIRSF" id="PIRSF015617">
    <property type="entry name" value="Adensltrnsf_CobA"/>
    <property type="match status" value="1"/>
</dbReference>
<dbReference type="AlphaFoldDB" id="A0A8J6JEW4"/>
<dbReference type="Gene3D" id="3.40.50.300">
    <property type="entry name" value="P-loop containing nucleotide triphosphate hydrolases"/>
    <property type="match status" value="1"/>
</dbReference>
<gene>
    <name evidence="1" type="ORF">H8S57_04670</name>
</gene>
<dbReference type="InterPro" id="IPR003724">
    <property type="entry name" value="CblAdoTrfase_CobA"/>
</dbReference>
<evidence type="ECO:0000313" key="2">
    <source>
        <dbReference type="Proteomes" id="UP000661435"/>
    </source>
</evidence>
<proteinExistence type="predicted"/>
<dbReference type="PANTHER" id="PTHR46638:SF1">
    <property type="entry name" value="CORRINOID ADENOSYLTRANSFERASE"/>
    <property type="match status" value="1"/>
</dbReference>
<sequence length="176" mass="19613">MAKEQGLVQLYYGDGKGKTTAVFGLAFRCAGWGRRVVVAQFLKSGAGGEGKAVERFPEITLLRTKGVNKFTFQMNDDEKAETAENCLSLFRQAVELARQEQARLLVLDEVIDATYGFLPMEELCAFLDGRPEGLEVAITGHSLPPQLAERADYISHVVKEKHPYDRGVMARKEIEF</sequence>
<dbReference type="Proteomes" id="UP000661435">
    <property type="component" value="Unassembled WGS sequence"/>
</dbReference>
<name>A0A8J6JEW4_9FIRM</name>
<reference evidence="1" key="1">
    <citation type="submission" date="2020-08" db="EMBL/GenBank/DDBJ databases">
        <title>Genome public.</title>
        <authorList>
            <person name="Liu C."/>
            <person name="Sun Q."/>
        </authorList>
    </citation>
    <scope>NUCLEOTIDE SEQUENCE</scope>
    <source>
        <strain evidence="1">NSJ-51</strain>
    </source>
</reference>
<keyword evidence="2" id="KW-1185">Reference proteome</keyword>
<accession>A0A8J6JEW4</accession>
<dbReference type="GO" id="GO:0009236">
    <property type="term" value="P:cobalamin biosynthetic process"/>
    <property type="evidence" value="ECO:0007669"/>
    <property type="project" value="InterPro"/>
</dbReference>
<dbReference type="RefSeq" id="WP_186906915.1">
    <property type="nucleotide sequence ID" value="NZ_JACOPP010000004.1"/>
</dbReference>
<dbReference type="GO" id="GO:0005524">
    <property type="term" value="F:ATP binding"/>
    <property type="evidence" value="ECO:0007669"/>
    <property type="project" value="InterPro"/>
</dbReference>
<dbReference type="InterPro" id="IPR027417">
    <property type="entry name" value="P-loop_NTPase"/>
</dbReference>
<dbReference type="PANTHER" id="PTHR46638">
    <property type="entry name" value="CORRINOID ADENOSYLTRANSFERASE"/>
    <property type="match status" value="1"/>
</dbReference>
<dbReference type="Pfam" id="PF02572">
    <property type="entry name" value="CobA_CobO_BtuR"/>
    <property type="match status" value="1"/>
</dbReference>
<evidence type="ECO:0000313" key="1">
    <source>
        <dbReference type="EMBL" id="MBC5733020.1"/>
    </source>
</evidence>
<dbReference type="EMBL" id="JACOPP010000004">
    <property type="protein sequence ID" value="MBC5733020.1"/>
    <property type="molecule type" value="Genomic_DNA"/>
</dbReference>